<name>A0A1E7FW77_9STRA</name>
<reference evidence="1 2" key="1">
    <citation type="submission" date="2016-09" db="EMBL/GenBank/DDBJ databases">
        <title>Extensive genetic diversity and differential bi-allelic expression allows diatom success in the polar Southern Ocean.</title>
        <authorList>
            <consortium name="DOE Joint Genome Institute"/>
            <person name="Mock T."/>
            <person name="Otillar R.P."/>
            <person name="Strauss J."/>
            <person name="Dupont C."/>
            <person name="Frickenhaus S."/>
            <person name="Maumus F."/>
            <person name="Mcmullan M."/>
            <person name="Sanges R."/>
            <person name="Schmutz J."/>
            <person name="Toseland A."/>
            <person name="Valas R."/>
            <person name="Veluchamy A."/>
            <person name="Ward B.J."/>
            <person name="Allen A."/>
            <person name="Barry K."/>
            <person name="Falciatore A."/>
            <person name="Ferrante M."/>
            <person name="Fortunato A.E."/>
            <person name="Gloeckner G."/>
            <person name="Gruber A."/>
            <person name="Hipkin R."/>
            <person name="Janech M."/>
            <person name="Kroth P."/>
            <person name="Leese F."/>
            <person name="Lindquist E."/>
            <person name="Lyon B.R."/>
            <person name="Martin J."/>
            <person name="Mayer C."/>
            <person name="Parker M."/>
            <person name="Quesneville H."/>
            <person name="Raymond J."/>
            <person name="Uhlig C."/>
            <person name="Valentin K.U."/>
            <person name="Worden A.Z."/>
            <person name="Armbrust E.V."/>
            <person name="Bowler C."/>
            <person name="Green B."/>
            <person name="Moulton V."/>
            <person name="Van Oosterhout C."/>
            <person name="Grigoriev I."/>
        </authorList>
    </citation>
    <scope>NUCLEOTIDE SEQUENCE [LARGE SCALE GENOMIC DNA]</scope>
    <source>
        <strain evidence="1 2">CCMP1102</strain>
    </source>
</reference>
<evidence type="ECO:0000313" key="2">
    <source>
        <dbReference type="Proteomes" id="UP000095751"/>
    </source>
</evidence>
<dbReference type="InParanoid" id="A0A1E7FW77"/>
<evidence type="ECO:0000313" key="1">
    <source>
        <dbReference type="EMBL" id="OEU22374.1"/>
    </source>
</evidence>
<dbReference type="OrthoDB" id="151490at2759"/>
<sequence length="183" mass="20932">MELALTATNEQNRPWQFSVDLKEEERWVLSSRFTPLWPYYNVDNLVDKNLRESTSIIIYPDVFSSFGFSSEKDVVDEILAGVKSARWNNVDVNSEAIMSVVPLVSVMGGLITPHLHSGVTHIICPLKEDTELSYEEGVTSLDIFACQERGQYLLDYLHGKSLFQRNTIKLISADWVRNKLKYV</sequence>
<gene>
    <name evidence="1" type="ORF">FRACYDRAFT_267265</name>
</gene>
<dbReference type="AlphaFoldDB" id="A0A1E7FW77"/>
<protein>
    <submittedName>
        <fullName evidence="1">Uncharacterized protein</fullName>
    </submittedName>
</protein>
<dbReference type="Proteomes" id="UP000095751">
    <property type="component" value="Unassembled WGS sequence"/>
</dbReference>
<dbReference type="EMBL" id="KV784353">
    <property type="protein sequence ID" value="OEU22374.1"/>
    <property type="molecule type" value="Genomic_DNA"/>
</dbReference>
<keyword evidence="2" id="KW-1185">Reference proteome</keyword>
<dbReference type="KEGG" id="fcy:FRACYDRAFT_267265"/>
<accession>A0A1E7FW77</accession>
<proteinExistence type="predicted"/>
<organism evidence="1 2">
    <name type="scientific">Fragilariopsis cylindrus CCMP1102</name>
    <dbReference type="NCBI Taxonomy" id="635003"/>
    <lineage>
        <taxon>Eukaryota</taxon>
        <taxon>Sar</taxon>
        <taxon>Stramenopiles</taxon>
        <taxon>Ochrophyta</taxon>
        <taxon>Bacillariophyta</taxon>
        <taxon>Bacillariophyceae</taxon>
        <taxon>Bacillariophycidae</taxon>
        <taxon>Bacillariales</taxon>
        <taxon>Bacillariaceae</taxon>
        <taxon>Fragilariopsis</taxon>
    </lineage>
</organism>